<name>A0A8H3EA77_9LECA</name>
<organism evidence="4 5">
    <name type="scientific">Gomphillus americanus</name>
    <dbReference type="NCBI Taxonomy" id="1940652"/>
    <lineage>
        <taxon>Eukaryota</taxon>
        <taxon>Fungi</taxon>
        <taxon>Dikarya</taxon>
        <taxon>Ascomycota</taxon>
        <taxon>Pezizomycotina</taxon>
        <taxon>Lecanoromycetes</taxon>
        <taxon>OSLEUM clade</taxon>
        <taxon>Ostropomycetidae</taxon>
        <taxon>Ostropales</taxon>
        <taxon>Graphidaceae</taxon>
        <taxon>Gomphilloideae</taxon>
        <taxon>Gomphillus</taxon>
    </lineage>
</organism>
<accession>A0A8H3EA77</accession>
<sequence>MAAATKENIPPQIDTKSSKKKKAKAGVLTPASVPSQAPEESKEEHINGEASSESAYLKEINKSIRNLKKKIAASSKVESIVAENGGKTTDELLASRVINADQKAQLEKKPGLVAQLEVYESQYEQYKKLDDEYQLKLGSEKASLLAAHSEELEKLKSVVRAEVEEEYKTLFTSKLLTLSRFLRTAAAKRSDEDNEAEDNQAFEGALLLVYGGDLSAVRAIEKLIDGSDEKVPGVDSQDTGFTFQHVRDASKSASPPEQSSGTLEANNLSLANHIGIEQSVTDLTIANAGLTELDDQTVVINGDPAVTEISQIPEAATTNAEAANEAAEAHWDSKPSQSVTSEVDGSEIVEHPRDPKETETGLNATPAAATGTQSWAEDIPTEAPNLPSAVPADDGFHEVSHHRSVGRGRGSGHYEHRGRGGGYRGRGGDGRGRGGYRGRGDGRGRGGPRGGGRGRGEAAQ</sequence>
<dbReference type="AlphaFoldDB" id="A0A8H3EA77"/>
<keyword evidence="5" id="KW-1185">Reference proteome</keyword>
<gene>
    <name evidence="4" type="ORF">GOMPHAMPRED_000169</name>
</gene>
<comment type="caution">
    <text evidence="4">The sequence shown here is derived from an EMBL/GenBank/DDBJ whole genome shotgun (WGS) entry which is preliminary data.</text>
</comment>
<dbReference type="OrthoDB" id="5399559at2759"/>
<evidence type="ECO:0000256" key="1">
    <source>
        <dbReference type="SAM" id="Coils"/>
    </source>
</evidence>
<evidence type="ECO:0000313" key="4">
    <source>
        <dbReference type="EMBL" id="CAF9903281.1"/>
    </source>
</evidence>
<evidence type="ECO:0000313" key="5">
    <source>
        <dbReference type="Proteomes" id="UP000664169"/>
    </source>
</evidence>
<evidence type="ECO:0000259" key="3">
    <source>
        <dbReference type="Pfam" id="PF26434"/>
    </source>
</evidence>
<proteinExistence type="predicted"/>
<feature type="coiled-coil region" evidence="1">
    <location>
        <begin position="116"/>
        <end position="165"/>
    </location>
</feature>
<evidence type="ECO:0000256" key="2">
    <source>
        <dbReference type="SAM" id="MobiDB-lite"/>
    </source>
</evidence>
<reference evidence="4" key="1">
    <citation type="submission" date="2021-03" db="EMBL/GenBank/DDBJ databases">
        <authorList>
            <person name="Tagirdzhanova G."/>
        </authorList>
    </citation>
    <scope>NUCLEOTIDE SEQUENCE</scope>
</reference>
<feature type="compositionally biased region" description="Polar residues" evidence="2">
    <location>
        <begin position="334"/>
        <end position="343"/>
    </location>
</feature>
<dbReference type="Pfam" id="PF26434">
    <property type="entry name" value="YAG7_C"/>
    <property type="match status" value="1"/>
</dbReference>
<keyword evidence="1" id="KW-0175">Coiled coil</keyword>
<feature type="region of interest" description="Disordered" evidence="2">
    <location>
        <begin position="318"/>
        <end position="460"/>
    </location>
</feature>
<feature type="domain" description="YAG7-like dimerisation" evidence="3">
    <location>
        <begin position="171"/>
        <end position="251"/>
    </location>
</feature>
<dbReference type="EMBL" id="CAJPDQ010000001">
    <property type="protein sequence ID" value="CAF9903281.1"/>
    <property type="molecule type" value="Genomic_DNA"/>
</dbReference>
<dbReference type="Proteomes" id="UP000664169">
    <property type="component" value="Unassembled WGS sequence"/>
</dbReference>
<feature type="region of interest" description="Disordered" evidence="2">
    <location>
        <begin position="1"/>
        <end position="53"/>
    </location>
</feature>
<feature type="compositionally biased region" description="Basic and acidic residues" evidence="2">
    <location>
        <begin position="348"/>
        <end position="359"/>
    </location>
</feature>
<protein>
    <recommendedName>
        <fullName evidence="3">YAG7-like dimerisation domain-containing protein</fullName>
    </recommendedName>
</protein>
<feature type="compositionally biased region" description="Basic and acidic residues" evidence="2">
    <location>
        <begin position="426"/>
        <end position="444"/>
    </location>
</feature>
<dbReference type="InterPro" id="IPR058602">
    <property type="entry name" value="YAG7_dimerisation_dom"/>
</dbReference>